<feature type="region of interest" description="Disordered" evidence="1">
    <location>
        <begin position="125"/>
        <end position="250"/>
    </location>
</feature>
<keyword evidence="2" id="KW-0472">Membrane</keyword>
<keyword evidence="2" id="KW-0812">Transmembrane</keyword>
<name>A0ABT7BBR3_9CYAN</name>
<evidence type="ECO:0000256" key="1">
    <source>
        <dbReference type="SAM" id="MobiDB-lite"/>
    </source>
</evidence>
<dbReference type="EMBL" id="JAQOSO010000109">
    <property type="protein sequence ID" value="MDJ1176628.1"/>
    <property type="molecule type" value="Genomic_DNA"/>
</dbReference>
<feature type="compositionally biased region" description="Polar residues" evidence="1">
    <location>
        <begin position="191"/>
        <end position="214"/>
    </location>
</feature>
<evidence type="ECO:0000313" key="4">
    <source>
        <dbReference type="Proteomes" id="UP001235849"/>
    </source>
</evidence>
<keyword evidence="2" id="KW-1133">Transmembrane helix</keyword>
<sequence>MVHPRKPIHRSTGKQRLNRLQFILEPIQRHTLLVWSVLALVAIGIGYEALSVLLNPEAVENPEVVEPEQAIAEITEEEPTLETKEQPKVNITVPWLWLGAIALGVGGSFLLWKTLQNPTAHKRAALNRRQRRGTPLLLEKPQPLRVPKRQPHQPITPFSPEQVTPEPTSPAPQPLEASASSPDLTPPTPAQPQKSFNFEVNRNPKPVQNSSLQVPNFPKLTPDIPQGSAPKTGRKKPPQDRQEQDIRKSS</sequence>
<protein>
    <submittedName>
        <fullName evidence="3">Uncharacterized protein</fullName>
    </submittedName>
</protein>
<accession>A0ABT7BBR3</accession>
<feature type="transmembrane region" description="Helical" evidence="2">
    <location>
        <begin position="95"/>
        <end position="112"/>
    </location>
</feature>
<evidence type="ECO:0000256" key="2">
    <source>
        <dbReference type="SAM" id="Phobius"/>
    </source>
</evidence>
<reference evidence="3 4" key="1">
    <citation type="submission" date="2023-01" db="EMBL/GenBank/DDBJ databases">
        <title>Novel diversity within Roseofilum (Cyanobacteria; Desertifilaceae) from marine benthic mats with descriptions of four novel species.</title>
        <authorList>
            <person name="Wang Y."/>
            <person name="Berthold D.E."/>
            <person name="Hu J."/>
            <person name="Lefler F.W."/>
            <person name="Laughinghouse H.D. IV."/>
        </authorList>
    </citation>
    <scope>NUCLEOTIDE SEQUENCE [LARGE SCALE GENOMIC DNA]</scope>
    <source>
        <strain evidence="3 4">BLCC-M114</strain>
    </source>
</reference>
<keyword evidence="4" id="KW-1185">Reference proteome</keyword>
<dbReference type="RefSeq" id="WP_283768903.1">
    <property type="nucleotide sequence ID" value="NZ_JAQOSO010000109.1"/>
</dbReference>
<feature type="transmembrane region" description="Helical" evidence="2">
    <location>
        <begin position="32"/>
        <end position="54"/>
    </location>
</feature>
<comment type="caution">
    <text evidence="3">The sequence shown here is derived from an EMBL/GenBank/DDBJ whole genome shotgun (WGS) entry which is preliminary data.</text>
</comment>
<dbReference type="Proteomes" id="UP001235849">
    <property type="component" value="Unassembled WGS sequence"/>
</dbReference>
<organism evidence="3 4">
    <name type="scientific">Roseofilum capinflatum BLCC-M114</name>
    <dbReference type="NCBI Taxonomy" id="3022440"/>
    <lineage>
        <taxon>Bacteria</taxon>
        <taxon>Bacillati</taxon>
        <taxon>Cyanobacteriota</taxon>
        <taxon>Cyanophyceae</taxon>
        <taxon>Desertifilales</taxon>
        <taxon>Desertifilaceae</taxon>
        <taxon>Roseofilum</taxon>
        <taxon>Roseofilum capinflatum</taxon>
    </lineage>
</organism>
<evidence type="ECO:0000313" key="3">
    <source>
        <dbReference type="EMBL" id="MDJ1176628.1"/>
    </source>
</evidence>
<feature type="compositionally biased region" description="Basic and acidic residues" evidence="1">
    <location>
        <begin position="237"/>
        <end position="250"/>
    </location>
</feature>
<gene>
    <name evidence="3" type="ORF">PMG25_21300</name>
</gene>
<proteinExistence type="predicted"/>